<protein>
    <recommendedName>
        <fullName evidence="1">Siphovirus-type tail component RIFT-related domain-containing protein</fullName>
    </recommendedName>
</protein>
<sequence length="277" mass="31845">MKKSDLIIDGMFLSEHLKGVSLSSFRPESPSYERQTTFTHSLVDGTMTYRKGNKGRLNDKKITATFTIIASNSQQFDMKRDEIYDYLSRPDPYYVIYSPQPLKRWLVTCDDSYSVFRENGKKWKEFDVTLTAIQGAAESVYDSTASMNLADNMFHLGMNIGRDSNPVYHFKNRSTFTVENIGNVTIDPYRHNYNVEMYLEGKDITITNLTNNDTVTLVGTQSKSNKLSLFSHHIVNGTKVIETRNGRFPTLEKGQNKFKITGATYSDIKFITHFYYK</sequence>
<evidence type="ECO:0000259" key="1">
    <source>
        <dbReference type="Pfam" id="PF05709"/>
    </source>
</evidence>
<gene>
    <name evidence="2" type="ordered locus">BAMF_2896</name>
</gene>
<reference evidence="3" key="2">
    <citation type="journal article" date="2011" name="J. Biotechnol.">
        <title>Genome sequence of B. amyloliquefaciens type strain DSM7(T) reveals differences to plant-associated B. amyloliquefaciens FZB42.</title>
        <authorList>
            <person name="Ruckert C."/>
            <person name="Blom J."/>
            <person name="Chen X."/>
            <person name="Reva O."/>
            <person name="Borriss R."/>
        </authorList>
    </citation>
    <scope>NUCLEOTIDE SEQUENCE [LARGE SCALE GENOMIC DNA]</scope>
    <source>
        <strain evidence="3">DSM 7</strain>
    </source>
</reference>
<dbReference type="EMBL" id="FN597644">
    <property type="protein sequence ID" value="CBI44022.1"/>
    <property type="molecule type" value="Genomic_DNA"/>
</dbReference>
<evidence type="ECO:0000313" key="3">
    <source>
        <dbReference type="Proteomes" id="UP000006562"/>
    </source>
</evidence>
<dbReference type="AlphaFoldDB" id="A0A9P1JJJ9"/>
<accession>A0A9P1JJJ9</accession>
<dbReference type="KEGG" id="bao:BAMF_2896"/>
<proteinExistence type="predicted"/>
<dbReference type="InterPro" id="IPR008841">
    <property type="entry name" value="Siphovirus-type_tail_N"/>
</dbReference>
<dbReference type="Proteomes" id="UP000006562">
    <property type="component" value="Chromosome"/>
</dbReference>
<feature type="domain" description="Siphovirus-type tail component RIFT-related" evidence="1">
    <location>
        <begin position="56"/>
        <end position="131"/>
    </location>
</feature>
<dbReference type="Pfam" id="PF05709">
    <property type="entry name" value="Sipho_tail"/>
    <property type="match status" value="1"/>
</dbReference>
<organism evidence="2 3">
    <name type="scientific">Bacillus amyloliquefaciens (strain ATCC 23350 / DSM 7 / BCRC 11601 / CCUG 28519 / NBRC 15535 / NRRL B-14393 / F)</name>
    <dbReference type="NCBI Taxonomy" id="692420"/>
    <lineage>
        <taxon>Bacteria</taxon>
        <taxon>Bacillati</taxon>
        <taxon>Bacillota</taxon>
        <taxon>Bacilli</taxon>
        <taxon>Bacillales</taxon>
        <taxon>Bacillaceae</taxon>
        <taxon>Bacillus</taxon>
        <taxon>Bacillus amyloliquefaciens group</taxon>
    </lineage>
</organism>
<evidence type="ECO:0000313" key="2">
    <source>
        <dbReference type="EMBL" id="CBI44022.1"/>
    </source>
</evidence>
<keyword evidence="3" id="KW-1185">Reference proteome</keyword>
<name>A0A9P1JJJ9_BACAS</name>
<reference evidence="2 3" key="1">
    <citation type="journal article" date="2011" name="Int. J. Syst. Evol. Microbiol.">
        <title>Relationship of Bacillus amyloliquefaciens clades associated with strains DSM 7T and FZB42T: a proposal for Bacillus amyloliquefaciens subsp. amyloliquefaciens subsp. nov. and Bacillus amyloliquefaciens subsp. plantarum subsp. nov. based on complete genome sequence comparisons.</title>
        <authorList>
            <person name="Borriss R."/>
            <person name="Chen X.H."/>
            <person name="Rueckert C."/>
            <person name="Blom J."/>
            <person name="Becker A."/>
            <person name="Baumgarth B."/>
            <person name="Fan B."/>
            <person name="Pukall R."/>
            <person name="Schumann P."/>
            <person name="Sproer C."/>
            <person name="Junge H."/>
            <person name="Vater J."/>
            <person name="Puhler A."/>
            <person name="Klenk H.P."/>
        </authorList>
    </citation>
    <scope>NUCLEOTIDE SEQUENCE [LARGE SCALE GENOMIC DNA]</scope>
    <source>
        <strain evidence="3">DSM 7</strain>
    </source>
</reference>
<dbReference type="RefSeq" id="WP_013353323.1">
    <property type="nucleotide sequence ID" value="NC_014551.1"/>
</dbReference>
<dbReference type="Gene3D" id="2.40.30.200">
    <property type="match status" value="1"/>
</dbReference>